<feature type="transmembrane region" description="Helical" evidence="1">
    <location>
        <begin position="21"/>
        <end position="38"/>
    </location>
</feature>
<proteinExistence type="predicted"/>
<dbReference type="EMBL" id="JACLAH010000007">
    <property type="protein sequence ID" value="MBC2649041.1"/>
    <property type="molecule type" value="Genomic_DNA"/>
</dbReference>
<name>A0ABR6TZM3_CITBR</name>
<gene>
    <name evidence="2" type="ORF">H6P72_20775</name>
</gene>
<dbReference type="Proteomes" id="UP000586346">
    <property type="component" value="Unassembled WGS sequence"/>
</dbReference>
<feature type="transmembrane region" description="Helical" evidence="1">
    <location>
        <begin position="58"/>
        <end position="82"/>
    </location>
</feature>
<keyword evidence="1" id="KW-1133">Transmembrane helix</keyword>
<evidence type="ECO:0000313" key="2">
    <source>
        <dbReference type="EMBL" id="MBC2649041.1"/>
    </source>
</evidence>
<keyword evidence="1" id="KW-0812">Transmembrane</keyword>
<dbReference type="InterPro" id="IPR025982">
    <property type="entry name" value="SieB"/>
</dbReference>
<comment type="caution">
    <text evidence="2">The sequence shown here is derived from an EMBL/GenBank/DDBJ whole genome shotgun (WGS) entry which is preliminary data.</text>
</comment>
<keyword evidence="1" id="KW-0472">Membrane</keyword>
<accession>A0ABR6TZM3</accession>
<reference evidence="2 3" key="1">
    <citation type="submission" date="2020-08" db="EMBL/GenBank/DDBJ databases">
        <title>Emergence and comparative genomics analysis of Citrobacter in Fennec fox imported from North Africa to China.</title>
        <authorList>
            <person name="Zheng B."/>
        </authorList>
    </citation>
    <scope>NUCLEOTIDE SEQUENCE [LARGE SCALE GENOMIC DNA]</scope>
    <source>
        <strain evidence="2 3">FF371</strain>
    </source>
</reference>
<dbReference type="RefSeq" id="WP_185654995.1">
    <property type="nucleotide sequence ID" value="NZ_CBDITX010000011.1"/>
</dbReference>
<keyword evidence="3" id="KW-1185">Reference proteome</keyword>
<sequence>MGVKMPDFLGLVSKLFSNEPLERLMFMIIIFALAVIFTPDHIQHVINDKIGIPYSYQIVMFAASFVLAINMQRAFFFARNFLRERKEAKRKKGLYEYVNQVIDSFNEEQMELMRVALSRQYPMIHAQRNDKNIAELVKYKVLSPMDGQMLPHEAPMSMLQVTDIFWNVMMSRWNGYSGEIE</sequence>
<evidence type="ECO:0000256" key="1">
    <source>
        <dbReference type="SAM" id="Phobius"/>
    </source>
</evidence>
<dbReference type="Pfam" id="PF14163">
    <property type="entry name" value="SieB"/>
    <property type="match status" value="1"/>
</dbReference>
<protein>
    <submittedName>
        <fullName evidence="2">Superinfection exclusion B family protein</fullName>
    </submittedName>
</protein>
<evidence type="ECO:0000313" key="3">
    <source>
        <dbReference type="Proteomes" id="UP000586346"/>
    </source>
</evidence>
<organism evidence="2 3">
    <name type="scientific">Citrobacter braakii</name>
    <dbReference type="NCBI Taxonomy" id="57706"/>
    <lineage>
        <taxon>Bacteria</taxon>
        <taxon>Pseudomonadati</taxon>
        <taxon>Pseudomonadota</taxon>
        <taxon>Gammaproteobacteria</taxon>
        <taxon>Enterobacterales</taxon>
        <taxon>Enterobacteriaceae</taxon>
        <taxon>Citrobacter</taxon>
        <taxon>Citrobacter freundii complex</taxon>
    </lineage>
</organism>